<proteinExistence type="predicted"/>
<dbReference type="Proteomes" id="UP000814172">
    <property type="component" value="Unassembled WGS sequence"/>
</dbReference>
<dbReference type="AlphaFoldDB" id="A0AAW5A5V8"/>
<evidence type="ECO:0000313" key="1">
    <source>
        <dbReference type="EMBL" id="MCF5056066.1"/>
    </source>
</evidence>
<reference evidence="1 2" key="1">
    <citation type="submission" date="2019-11" db="EMBL/GenBank/DDBJ databases">
        <title>Epiphytic Pseudomonas syringae from cherry orchards.</title>
        <authorList>
            <person name="Hulin M.T."/>
        </authorList>
    </citation>
    <scope>NUCLEOTIDE SEQUENCE [LARGE SCALE GENOMIC DNA]</scope>
    <source>
        <strain evidence="1 2">PA-6-9F</strain>
    </source>
</reference>
<name>A0AAW5A5V8_9PSED</name>
<sequence length="183" mass="18967">MAPVQKLAGLVVLILVLMAGAAGVTWQVQEWRMGKRLAEQAGLHQGELAAVSAAAAEQVSAEQGRRLALEKTLATSDQQHTRELSDAQRNQALLRDRLATADVRLSVLLDATDSASGCNVPVTSGAVGVVHAARRAQLDPAHAQRIIAITDAGDQGLIALRACQAYVRAIAPASAPAADAGSP</sequence>
<keyword evidence="2" id="KW-1185">Reference proteome</keyword>
<organism evidence="1 2">
    <name type="scientific">Pseudomonas proteolytica</name>
    <dbReference type="NCBI Taxonomy" id="219574"/>
    <lineage>
        <taxon>Bacteria</taxon>
        <taxon>Pseudomonadati</taxon>
        <taxon>Pseudomonadota</taxon>
        <taxon>Gammaproteobacteria</taxon>
        <taxon>Pseudomonadales</taxon>
        <taxon>Pseudomonadaceae</taxon>
        <taxon>Pseudomonas</taxon>
    </lineage>
</organism>
<dbReference type="RefSeq" id="WP_236299063.1">
    <property type="nucleotide sequence ID" value="NZ_WKEB01000021.1"/>
</dbReference>
<evidence type="ECO:0000313" key="2">
    <source>
        <dbReference type="Proteomes" id="UP000814172"/>
    </source>
</evidence>
<protein>
    <submittedName>
        <fullName evidence="1">Lysis protein</fullName>
    </submittedName>
</protein>
<dbReference type="EMBL" id="WKEW01000006">
    <property type="protein sequence ID" value="MCF5056066.1"/>
    <property type="molecule type" value="Genomic_DNA"/>
</dbReference>
<dbReference type="Pfam" id="PF03245">
    <property type="entry name" value="Phage_lysis"/>
    <property type="match status" value="1"/>
</dbReference>
<dbReference type="GO" id="GO:0044659">
    <property type="term" value="P:viral release from host cell by cytolysis"/>
    <property type="evidence" value="ECO:0007669"/>
    <property type="project" value="InterPro"/>
</dbReference>
<comment type="caution">
    <text evidence="1">The sequence shown here is derived from an EMBL/GenBank/DDBJ whole genome shotgun (WGS) entry which is preliminary data.</text>
</comment>
<gene>
    <name evidence="1" type="ORF">GIW75_03620</name>
</gene>
<accession>A0AAW5A5V8</accession>
<dbReference type="InterPro" id="IPR004929">
    <property type="entry name" value="I-spanin"/>
</dbReference>